<dbReference type="Gramene" id="rna-AYBTSS11_LOCUS16521">
    <property type="protein sequence ID" value="CAJ1956181.1"/>
    <property type="gene ID" value="gene-AYBTSS11_LOCUS16521"/>
</dbReference>
<protein>
    <submittedName>
        <fullName evidence="2">Uncharacterized protein</fullName>
    </submittedName>
</protein>
<evidence type="ECO:0000313" key="3">
    <source>
        <dbReference type="Proteomes" id="UP001189624"/>
    </source>
</evidence>
<accession>A0AA86SLT3</accession>
<feature type="region of interest" description="Disordered" evidence="1">
    <location>
        <begin position="49"/>
        <end position="102"/>
    </location>
</feature>
<dbReference type="AlphaFoldDB" id="A0AA86SLT3"/>
<dbReference type="Proteomes" id="UP001189624">
    <property type="component" value="Chromosome 5"/>
</dbReference>
<organism evidence="2 3">
    <name type="scientific">Sphenostylis stenocarpa</name>
    <dbReference type="NCBI Taxonomy" id="92480"/>
    <lineage>
        <taxon>Eukaryota</taxon>
        <taxon>Viridiplantae</taxon>
        <taxon>Streptophyta</taxon>
        <taxon>Embryophyta</taxon>
        <taxon>Tracheophyta</taxon>
        <taxon>Spermatophyta</taxon>
        <taxon>Magnoliopsida</taxon>
        <taxon>eudicotyledons</taxon>
        <taxon>Gunneridae</taxon>
        <taxon>Pentapetalae</taxon>
        <taxon>rosids</taxon>
        <taxon>fabids</taxon>
        <taxon>Fabales</taxon>
        <taxon>Fabaceae</taxon>
        <taxon>Papilionoideae</taxon>
        <taxon>50 kb inversion clade</taxon>
        <taxon>NPAAA clade</taxon>
        <taxon>indigoferoid/millettioid clade</taxon>
        <taxon>Phaseoleae</taxon>
        <taxon>Sphenostylis</taxon>
    </lineage>
</organism>
<keyword evidence="3" id="KW-1185">Reference proteome</keyword>
<feature type="compositionally biased region" description="Basic and acidic residues" evidence="1">
    <location>
        <begin position="8"/>
        <end position="31"/>
    </location>
</feature>
<feature type="compositionally biased region" description="Polar residues" evidence="1">
    <location>
        <begin position="68"/>
        <end position="79"/>
    </location>
</feature>
<gene>
    <name evidence="2" type="ORF">AYBTSS11_LOCUS16521</name>
</gene>
<evidence type="ECO:0000313" key="2">
    <source>
        <dbReference type="EMBL" id="CAJ1956181.1"/>
    </source>
</evidence>
<proteinExistence type="predicted"/>
<evidence type="ECO:0000256" key="1">
    <source>
        <dbReference type="SAM" id="MobiDB-lite"/>
    </source>
</evidence>
<feature type="region of interest" description="Disordered" evidence="1">
    <location>
        <begin position="1"/>
        <end position="31"/>
    </location>
</feature>
<dbReference type="EMBL" id="OY731402">
    <property type="protein sequence ID" value="CAJ1956181.1"/>
    <property type="molecule type" value="Genomic_DNA"/>
</dbReference>
<name>A0AA86SLT3_9FABA</name>
<reference evidence="2" key="1">
    <citation type="submission" date="2023-10" db="EMBL/GenBank/DDBJ databases">
        <authorList>
            <person name="Domelevo Entfellner J.-B."/>
        </authorList>
    </citation>
    <scope>NUCLEOTIDE SEQUENCE</scope>
</reference>
<sequence length="102" mass="11274">MCELVGEGLKRDDIKTEKEGDDVRPRDKKEMETNLGYLTSPLQTFFADSLKSSTTTPEPAPACVPHATKQSIQPPKQSHPSPKGITPPPPTLFLYNHARPYA</sequence>